<dbReference type="EMBL" id="LAJY01000118">
    <property type="protein sequence ID" value="KJV10291.1"/>
    <property type="molecule type" value="Genomic_DNA"/>
</dbReference>
<evidence type="ECO:0008006" key="4">
    <source>
        <dbReference type="Google" id="ProtNLM"/>
    </source>
</evidence>
<keyword evidence="1" id="KW-0732">Signal</keyword>
<accession>A0A0F3IUA7</accession>
<proteinExistence type="predicted"/>
<evidence type="ECO:0000313" key="2">
    <source>
        <dbReference type="EMBL" id="KJV10291.1"/>
    </source>
</evidence>
<feature type="signal peptide" evidence="1">
    <location>
        <begin position="1"/>
        <end position="24"/>
    </location>
</feature>
<gene>
    <name evidence="2" type="ORF">VZ95_05965</name>
</gene>
<comment type="caution">
    <text evidence="2">The sequence shown here is derived from an EMBL/GenBank/DDBJ whole genome shotgun (WGS) entry which is preliminary data.</text>
</comment>
<dbReference type="InterPro" id="IPR018642">
    <property type="entry name" value="DUF2066"/>
</dbReference>
<keyword evidence="3" id="KW-1185">Reference proteome</keyword>
<name>A0A0F3IUA7_9PROT</name>
<dbReference type="AlphaFoldDB" id="A0A0F3IUA7"/>
<dbReference type="PATRIC" id="fig|552518.3.peg.265"/>
<sequence>MRARRFLSGLALTAALLGSSMGFAADESFSVAGIAIDKTAATAAQARDAGISEGQTRAWRRLIERIALGGDTSRLMGFTDKDIAPLLEGFEVEKETSSAVRYLGTLTYRFRPASVRALLRQVGAEELRAAPKPLLLLPLFRDGDKSLLWEPMNLWRQAFAARPLKTGLVPLVLPKGDEADVAALDPAAAYDATPLKLDPLLRKYDAYEGLVAEFVNAADGGSVTLRRSGQAIFNERFPINVGESREAYYERIVTRLQAELEAQWRKDRAVQPMTATGGDAGAVLETLAVTVPLRNLADWIEVKKRLEAVPGVRSAALKSMTRTEALIDLALTAPPDQAARNLAQRELKLSQESEGYVLRFQASAPAAPAPAKAP</sequence>
<dbReference type="RefSeq" id="WP_045775043.1">
    <property type="nucleotide sequence ID" value="NZ_LAJY01000118.1"/>
</dbReference>
<evidence type="ECO:0000256" key="1">
    <source>
        <dbReference type="SAM" id="SignalP"/>
    </source>
</evidence>
<feature type="chain" id="PRO_5002462448" description="DUF2066 domain-containing protein" evidence="1">
    <location>
        <begin position="25"/>
        <end position="374"/>
    </location>
</feature>
<protein>
    <recommendedName>
        <fullName evidence="4">DUF2066 domain-containing protein</fullName>
    </recommendedName>
</protein>
<dbReference type="Pfam" id="PF09839">
    <property type="entry name" value="DUF2066"/>
    <property type="match status" value="1"/>
</dbReference>
<dbReference type="Proteomes" id="UP000033774">
    <property type="component" value="Unassembled WGS sequence"/>
</dbReference>
<evidence type="ECO:0000313" key="3">
    <source>
        <dbReference type="Proteomes" id="UP000033774"/>
    </source>
</evidence>
<organism evidence="2 3">
    <name type="scientific">Elstera litoralis</name>
    <dbReference type="NCBI Taxonomy" id="552518"/>
    <lineage>
        <taxon>Bacteria</taxon>
        <taxon>Pseudomonadati</taxon>
        <taxon>Pseudomonadota</taxon>
        <taxon>Alphaproteobacteria</taxon>
        <taxon>Rhodospirillales</taxon>
        <taxon>Rhodospirillaceae</taxon>
        <taxon>Elstera</taxon>
    </lineage>
</organism>
<reference evidence="2 3" key="1">
    <citation type="submission" date="2015-03" db="EMBL/GenBank/DDBJ databases">
        <title>Draft genome sequence of Elstera litoralis.</title>
        <authorList>
            <person name="Rahalkar M.C."/>
            <person name="Dhakephalkar P.K."/>
            <person name="Pore S.D."/>
            <person name="Arora P."/>
            <person name="Kapse N.G."/>
            <person name="Pandit P.S."/>
        </authorList>
    </citation>
    <scope>NUCLEOTIDE SEQUENCE [LARGE SCALE GENOMIC DNA]</scope>
    <source>
        <strain evidence="2 3">Dia-1</strain>
    </source>
</reference>